<keyword evidence="10 16" id="KW-0511">Multifunctional enzyme</keyword>
<dbReference type="InterPro" id="IPR014729">
    <property type="entry name" value="Rossmann-like_a/b/a_fold"/>
</dbReference>
<feature type="region of interest" description="Cytidylyltransferase" evidence="16">
    <location>
        <begin position="344"/>
        <end position="476"/>
    </location>
</feature>
<comment type="catalytic activity">
    <reaction evidence="13 16">
        <text>D-glycero-beta-D-manno-heptose 7-phosphate + ATP = D-glycero-beta-D-manno-heptose 1,7-bisphosphate + ADP + H(+)</text>
        <dbReference type="Rhea" id="RHEA:27473"/>
        <dbReference type="ChEBI" id="CHEBI:15378"/>
        <dbReference type="ChEBI" id="CHEBI:30616"/>
        <dbReference type="ChEBI" id="CHEBI:60204"/>
        <dbReference type="ChEBI" id="CHEBI:60208"/>
        <dbReference type="ChEBI" id="CHEBI:456216"/>
        <dbReference type="EC" id="2.7.1.167"/>
    </reaction>
</comment>
<feature type="region of interest" description="Ribokinase" evidence="16">
    <location>
        <begin position="1"/>
        <end position="319"/>
    </location>
</feature>
<keyword evidence="20" id="KW-1185">Reference proteome</keyword>
<protein>
    <recommendedName>
        <fullName evidence="16">Bifunctional protein HldE</fullName>
    </recommendedName>
    <domain>
        <recommendedName>
            <fullName evidence="16">D-beta-D-heptose 7-phosphate kinase</fullName>
            <ecNumber evidence="16">2.7.1.167</ecNumber>
        </recommendedName>
        <alternativeName>
            <fullName evidence="16">D-beta-D-heptose 7-phosphotransferase</fullName>
        </alternativeName>
        <alternativeName>
            <fullName evidence="16">D-glycero-beta-D-manno-heptose-7-phosphate kinase</fullName>
        </alternativeName>
    </domain>
    <domain>
        <recommendedName>
            <fullName evidence="16">D-beta-D-heptose 1-phosphate adenylyltransferase</fullName>
            <ecNumber evidence="16">2.7.7.70</ecNumber>
        </recommendedName>
        <alternativeName>
            <fullName evidence="16">D-glycero-beta-D-manno-heptose 1-phosphate adenylyltransferase</fullName>
        </alternativeName>
    </domain>
</protein>
<evidence type="ECO:0000256" key="15">
    <source>
        <dbReference type="ARBA" id="ARBA00061122"/>
    </source>
</evidence>
<feature type="domain" description="Cytidyltransferase-like" evidence="18">
    <location>
        <begin position="344"/>
        <end position="438"/>
    </location>
</feature>
<dbReference type="Proteomes" id="UP000297890">
    <property type="component" value="Unassembled WGS sequence"/>
</dbReference>
<dbReference type="InterPro" id="IPR023030">
    <property type="entry name" value="Bifunc_HldE"/>
</dbReference>
<evidence type="ECO:0000259" key="17">
    <source>
        <dbReference type="Pfam" id="PF00294"/>
    </source>
</evidence>
<dbReference type="CDD" id="cd01172">
    <property type="entry name" value="RfaE_like"/>
    <property type="match status" value="1"/>
</dbReference>
<dbReference type="AlphaFoldDB" id="A0A4Z0FAB1"/>
<keyword evidence="9 16" id="KW-0067">ATP-binding</keyword>
<evidence type="ECO:0000256" key="1">
    <source>
        <dbReference type="ARBA" id="ARBA00002319"/>
    </source>
</evidence>
<comment type="caution">
    <text evidence="19">The sequence shown here is derived from an EMBL/GenBank/DDBJ whole genome shotgun (WGS) entry which is preliminary data.</text>
</comment>
<dbReference type="NCBIfam" id="NF008454">
    <property type="entry name" value="PRK11316.1"/>
    <property type="match status" value="1"/>
</dbReference>
<comment type="function">
    <text evidence="2 16">Catalyzes the ADP transfer from ATP to D-glycero-beta-D-manno-heptose 1-phosphate, yielding ADP-D-glycero-beta-D-manno-heptose.</text>
</comment>
<keyword evidence="5 16" id="KW-0808">Transferase</keyword>
<dbReference type="Pfam" id="PF00294">
    <property type="entry name" value="PfkB"/>
    <property type="match status" value="1"/>
</dbReference>
<evidence type="ECO:0000259" key="18">
    <source>
        <dbReference type="Pfam" id="PF01467"/>
    </source>
</evidence>
<dbReference type="GO" id="GO:0009244">
    <property type="term" value="P:lipopolysaccharide core region biosynthetic process"/>
    <property type="evidence" value="ECO:0007669"/>
    <property type="project" value="UniProtKB-UniPathway"/>
</dbReference>
<evidence type="ECO:0000256" key="12">
    <source>
        <dbReference type="ARBA" id="ARBA00047428"/>
    </source>
</evidence>
<dbReference type="InterPro" id="IPR011611">
    <property type="entry name" value="PfkB_dom"/>
</dbReference>
<dbReference type="GO" id="GO:0033785">
    <property type="term" value="F:heptose 7-phosphate kinase activity"/>
    <property type="evidence" value="ECO:0007669"/>
    <property type="project" value="UniProtKB-UniRule"/>
</dbReference>
<keyword evidence="7 16" id="KW-0547">Nucleotide-binding</keyword>
<dbReference type="NCBIfam" id="TIGR02199">
    <property type="entry name" value="rfaE_dom_II"/>
    <property type="match status" value="1"/>
</dbReference>
<dbReference type="HAMAP" id="MF_01603">
    <property type="entry name" value="HldE"/>
    <property type="match status" value="1"/>
</dbReference>
<dbReference type="SUPFAM" id="SSF52374">
    <property type="entry name" value="Nucleotidylyl transferase"/>
    <property type="match status" value="1"/>
</dbReference>
<comment type="pathway">
    <text evidence="16">Nucleotide-sugar biosynthesis; ADP-L-glycero-beta-D-manno-heptose biosynthesis; ADP-L-glycero-beta-D-manno-heptose from D-glycero-beta-D-manno-heptose 7-phosphate: step 1/4.</text>
</comment>
<comment type="subunit">
    <text evidence="4 16">Homodimer.</text>
</comment>
<gene>
    <name evidence="16 19" type="primary">hldE</name>
    <name evidence="19" type="ORF">E4680_06055</name>
</gene>
<dbReference type="InterPro" id="IPR004821">
    <property type="entry name" value="Cyt_trans-like"/>
</dbReference>
<dbReference type="FunFam" id="3.40.1190.20:FF:000002">
    <property type="entry name" value="Bifunctional protein HldE"/>
    <property type="match status" value="1"/>
</dbReference>
<dbReference type="Pfam" id="PF01467">
    <property type="entry name" value="CTP_transf_like"/>
    <property type="match status" value="1"/>
</dbReference>
<evidence type="ECO:0000256" key="13">
    <source>
        <dbReference type="ARBA" id="ARBA00052873"/>
    </source>
</evidence>
<dbReference type="InterPro" id="IPR002173">
    <property type="entry name" value="Carboh/pur_kinase_PfkB_CS"/>
</dbReference>
<dbReference type="GO" id="GO:0005524">
    <property type="term" value="F:ATP binding"/>
    <property type="evidence" value="ECO:0007669"/>
    <property type="project" value="UniProtKB-UniRule"/>
</dbReference>
<sequence>MHLQDFDFEGIKALVVGDVMLDRYWRGETVRISPEAPVPVVSVAECEDRVGGAGNVAMNLAALGVRTRLLGMCGDDEAGDILGRLLAAAHVEAHLLPVPGLPTITKLRVMSRHQQLLRLDFEQGFADPIGHGLIARFEALLADIDVVVLSDYGKGTLTPVQTLIKAARATGIPVLVDPKGTDFTRYRGASALTPNLAEFLAVAGPCPHLSDFVQAGDAWCRALELERLVVTRGEQGISLFDGATGHEHLPAQAREVFDVTGAGDTVIAVLAAGCARGMPWSAAAELANIAASSVVGRLGTVAINASQLRRAVSEAIGDAHGVMDETALLDAVARARAQGERVVMTNGCFDMLHPGHIRYLRQARALGNRLVVAVNDDDSVRRLKGAQRPVNPLQDRMALLAALDCVDWVVAFSEDTPERLIGVVKPDVLVKGGDYTVDQIAGADGVRAAGGEVRVLPFVGGYSTTGLLERVRRGES</sequence>
<feature type="active site" evidence="16">
    <location>
        <position position="264"/>
    </location>
</feature>
<dbReference type="PROSITE" id="PS00583">
    <property type="entry name" value="PFKB_KINASES_1"/>
    <property type="match status" value="1"/>
</dbReference>
<evidence type="ECO:0000256" key="3">
    <source>
        <dbReference type="ARBA" id="ARBA00004713"/>
    </source>
</evidence>
<dbReference type="NCBIfam" id="TIGR00125">
    <property type="entry name" value="cyt_tran_rel"/>
    <property type="match status" value="1"/>
</dbReference>
<evidence type="ECO:0000256" key="7">
    <source>
        <dbReference type="ARBA" id="ARBA00022741"/>
    </source>
</evidence>
<evidence type="ECO:0000313" key="19">
    <source>
        <dbReference type="EMBL" id="TFZ82840.1"/>
    </source>
</evidence>
<comment type="similarity">
    <text evidence="15 16">In the C-terminal section; belongs to the cytidylyltransferase family.</text>
</comment>
<dbReference type="Gene3D" id="3.40.50.620">
    <property type="entry name" value="HUPs"/>
    <property type="match status" value="1"/>
</dbReference>
<evidence type="ECO:0000256" key="14">
    <source>
        <dbReference type="ARBA" id="ARBA00060955"/>
    </source>
</evidence>
<evidence type="ECO:0000256" key="10">
    <source>
        <dbReference type="ARBA" id="ARBA00023268"/>
    </source>
</evidence>
<dbReference type="OrthoDB" id="9802794at2"/>
<dbReference type="SUPFAM" id="SSF53613">
    <property type="entry name" value="Ribokinase-like"/>
    <property type="match status" value="1"/>
</dbReference>
<evidence type="ECO:0000256" key="6">
    <source>
        <dbReference type="ARBA" id="ARBA00022695"/>
    </source>
</evidence>
<dbReference type="NCBIfam" id="TIGR02198">
    <property type="entry name" value="rfaE_dom_I"/>
    <property type="match status" value="1"/>
</dbReference>
<dbReference type="InterPro" id="IPR011913">
    <property type="entry name" value="RfaE_dom_I"/>
</dbReference>
<dbReference type="FunFam" id="3.40.50.620:FF:000028">
    <property type="entry name" value="Bifunctional protein HldE"/>
    <property type="match status" value="1"/>
</dbReference>
<dbReference type="GO" id="GO:0005829">
    <property type="term" value="C:cytosol"/>
    <property type="evidence" value="ECO:0007669"/>
    <property type="project" value="TreeGrafter"/>
</dbReference>
<name>A0A4Z0FAB1_9GAMM</name>
<evidence type="ECO:0000256" key="9">
    <source>
        <dbReference type="ARBA" id="ARBA00022840"/>
    </source>
</evidence>
<dbReference type="PANTHER" id="PTHR46969">
    <property type="entry name" value="BIFUNCTIONAL PROTEIN HLDE"/>
    <property type="match status" value="1"/>
</dbReference>
<comment type="catalytic activity">
    <reaction evidence="12 16">
        <text>D-glycero-beta-D-manno-heptose 1-phosphate + ATP + H(+) = ADP-D-glycero-beta-D-manno-heptose + diphosphate</text>
        <dbReference type="Rhea" id="RHEA:27465"/>
        <dbReference type="ChEBI" id="CHEBI:15378"/>
        <dbReference type="ChEBI" id="CHEBI:30616"/>
        <dbReference type="ChEBI" id="CHEBI:33019"/>
        <dbReference type="ChEBI" id="CHEBI:59967"/>
        <dbReference type="ChEBI" id="CHEBI:61593"/>
        <dbReference type="EC" id="2.7.7.70"/>
    </reaction>
</comment>
<keyword evidence="8 16" id="KW-0418">Kinase</keyword>
<feature type="binding site" evidence="16">
    <location>
        <begin position="195"/>
        <end position="198"/>
    </location>
    <ligand>
        <name>ATP</name>
        <dbReference type="ChEBI" id="CHEBI:30616"/>
    </ligand>
</feature>
<evidence type="ECO:0000256" key="5">
    <source>
        <dbReference type="ARBA" id="ARBA00022679"/>
    </source>
</evidence>
<keyword evidence="11 16" id="KW-0119">Carbohydrate metabolism</keyword>
<proteinExistence type="inferred from homology"/>
<dbReference type="UniPathway" id="UPA00958"/>
<comment type="function">
    <text evidence="1 16">Catalyzes the phosphorylation of D-glycero-D-manno-heptose 7-phosphate at the C-1 position to selectively form D-glycero-beta-D-manno-heptose-1,7-bisphosphate.</text>
</comment>
<comment type="similarity">
    <text evidence="14 16">In the N-terminal section; belongs to the carbohydrate kinase PfkB family.</text>
</comment>
<evidence type="ECO:0000256" key="8">
    <source>
        <dbReference type="ARBA" id="ARBA00022777"/>
    </source>
</evidence>
<dbReference type="RefSeq" id="WP_135281510.1">
    <property type="nucleotide sequence ID" value="NZ_SRIO01000006.1"/>
</dbReference>
<comment type="pathway">
    <text evidence="3">Bacterial outer membrane biogenesis; LPS core biosynthesis.</text>
</comment>
<dbReference type="PANTHER" id="PTHR46969:SF1">
    <property type="entry name" value="BIFUNCTIONAL PROTEIN HLDE"/>
    <property type="match status" value="1"/>
</dbReference>
<dbReference type="InterPro" id="IPR011914">
    <property type="entry name" value="RfaE_dom_II"/>
</dbReference>
<accession>A0A4Z0FAB1</accession>
<evidence type="ECO:0000256" key="16">
    <source>
        <dbReference type="HAMAP-Rule" id="MF_01603"/>
    </source>
</evidence>
<comment type="pathway">
    <text evidence="16">Nucleotide-sugar biosynthesis; ADP-L-glycero-beta-D-manno-heptose biosynthesis; ADP-L-glycero-beta-D-manno-heptose from D-glycero-beta-D-manno-heptose 7-phosphate: step 3/4.</text>
</comment>
<dbReference type="InterPro" id="IPR029056">
    <property type="entry name" value="Ribokinase-like"/>
</dbReference>
<dbReference type="GO" id="GO:0033786">
    <property type="term" value="F:heptose-1-phosphate adenylyltransferase activity"/>
    <property type="evidence" value="ECO:0007669"/>
    <property type="project" value="UniProtKB-UniRule"/>
</dbReference>
<dbReference type="GO" id="GO:0016773">
    <property type="term" value="F:phosphotransferase activity, alcohol group as acceptor"/>
    <property type="evidence" value="ECO:0007669"/>
    <property type="project" value="InterPro"/>
</dbReference>
<dbReference type="EC" id="2.7.1.167" evidence="16"/>
<evidence type="ECO:0000256" key="4">
    <source>
        <dbReference type="ARBA" id="ARBA00011738"/>
    </source>
</evidence>
<organism evidence="19 20">
    <name type="scientific">Candidatus Macondimonas diazotrophica</name>
    <dbReference type="NCBI Taxonomy" id="2305248"/>
    <lineage>
        <taxon>Bacteria</taxon>
        <taxon>Pseudomonadati</taxon>
        <taxon>Pseudomonadota</taxon>
        <taxon>Gammaproteobacteria</taxon>
        <taxon>Chromatiales</taxon>
        <taxon>Ectothiorhodospiraceae</taxon>
        <taxon>Candidatus Macondimonas</taxon>
    </lineage>
</organism>
<dbReference type="EC" id="2.7.7.70" evidence="16"/>
<dbReference type="GO" id="GO:0097171">
    <property type="term" value="P:ADP-L-glycero-beta-D-manno-heptose biosynthetic process"/>
    <property type="evidence" value="ECO:0007669"/>
    <property type="project" value="UniProtKB-UniPathway"/>
</dbReference>
<dbReference type="EMBL" id="SRIO01000006">
    <property type="protein sequence ID" value="TFZ82840.1"/>
    <property type="molecule type" value="Genomic_DNA"/>
</dbReference>
<feature type="domain" description="Carbohydrate kinase PfkB" evidence="17">
    <location>
        <begin position="13"/>
        <end position="302"/>
    </location>
</feature>
<evidence type="ECO:0000256" key="2">
    <source>
        <dbReference type="ARBA" id="ARBA00003753"/>
    </source>
</evidence>
<dbReference type="UniPathway" id="UPA00356">
    <property type="reaction ID" value="UER00437"/>
</dbReference>
<keyword evidence="6 16" id="KW-0548">Nucleotidyltransferase</keyword>
<evidence type="ECO:0000256" key="11">
    <source>
        <dbReference type="ARBA" id="ARBA00023277"/>
    </source>
</evidence>
<evidence type="ECO:0000313" key="20">
    <source>
        <dbReference type="Proteomes" id="UP000297890"/>
    </source>
</evidence>
<dbReference type="Gene3D" id="3.40.1190.20">
    <property type="match status" value="1"/>
</dbReference>
<reference evidence="19 20" key="1">
    <citation type="journal article" date="2019" name="ISME J.">
        <title>Candidatus Macondimonas diazotrophica, a novel gammaproteobacterial genus dominating crude-oil-contaminated coastal sediments.</title>
        <authorList>
            <person name="Karthikeyan S."/>
            <person name="Konstantinidis K."/>
        </authorList>
    </citation>
    <scope>NUCLEOTIDE SEQUENCE [LARGE SCALE GENOMIC DNA]</scope>
    <source>
        <strain evidence="19 20">KTK01</strain>
    </source>
</reference>